<dbReference type="InterPro" id="IPR005025">
    <property type="entry name" value="FMN_Rdtase-like_dom"/>
</dbReference>
<dbReference type="SUPFAM" id="SSF52218">
    <property type="entry name" value="Flavoproteins"/>
    <property type="match status" value="1"/>
</dbReference>
<reference evidence="2" key="2">
    <citation type="submission" date="2021-04" db="EMBL/GenBank/DDBJ databases">
        <authorList>
            <person name="Gilroy R."/>
        </authorList>
    </citation>
    <scope>NUCLEOTIDE SEQUENCE</scope>
    <source>
        <strain evidence="2">876</strain>
    </source>
</reference>
<protein>
    <submittedName>
        <fullName evidence="2">NAD(P)H-dependent oxidoreductase</fullName>
    </submittedName>
</protein>
<dbReference type="Proteomes" id="UP000824180">
    <property type="component" value="Unassembled WGS sequence"/>
</dbReference>
<dbReference type="PANTHER" id="PTHR30543">
    <property type="entry name" value="CHROMATE REDUCTASE"/>
    <property type="match status" value="1"/>
</dbReference>
<dbReference type="GO" id="GO:0016491">
    <property type="term" value="F:oxidoreductase activity"/>
    <property type="evidence" value="ECO:0007669"/>
    <property type="project" value="InterPro"/>
</dbReference>
<evidence type="ECO:0000313" key="3">
    <source>
        <dbReference type="Proteomes" id="UP000824180"/>
    </source>
</evidence>
<dbReference type="PANTHER" id="PTHR30543:SF21">
    <property type="entry name" value="NAD(P)H-DEPENDENT FMN REDUCTASE LOT6"/>
    <property type="match status" value="1"/>
</dbReference>
<organism evidence="2 3">
    <name type="scientific">Candidatus Limosilactobacillus merdavium</name>
    <dbReference type="NCBI Taxonomy" id="2838651"/>
    <lineage>
        <taxon>Bacteria</taxon>
        <taxon>Bacillati</taxon>
        <taxon>Bacillota</taxon>
        <taxon>Bacilli</taxon>
        <taxon>Lactobacillales</taxon>
        <taxon>Lactobacillaceae</taxon>
        <taxon>Limosilactobacillus</taxon>
    </lineage>
</organism>
<evidence type="ECO:0000313" key="2">
    <source>
        <dbReference type="EMBL" id="MBU3829452.1"/>
    </source>
</evidence>
<dbReference type="AlphaFoldDB" id="A0A9E2KUL9"/>
<evidence type="ECO:0000259" key="1">
    <source>
        <dbReference type="Pfam" id="PF03358"/>
    </source>
</evidence>
<sequence length="181" mass="20804">MKKVGIIIGSTRPGRRSKQVADWLQKQLAENDKVEFDEIDLRTVKLPFLDESSLPALGQYEHSHTREWSKLISNYDGFIFLFPQYNWGYPAVLKNALDYLSKEWKNKPVSLVTFGAHGGTQAQIAMRLIINGFHMKQLATNLQLEFSPADSIAEVDRILHTYDSVAQLLRIEFEEKLTKLH</sequence>
<gene>
    <name evidence="2" type="ORF">H9843_00880</name>
</gene>
<dbReference type="Gene3D" id="3.40.50.360">
    <property type="match status" value="1"/>
</dbReference>
<comment type="caution">
    <text evidence="2">The sequence shown here is derived from an EMBL/GenBank/DDBJ whole genome shotgun (WGS) entry which is preliminary data.</text>
</comment>
<dbReference type="GO" id="GO:0010181">
    <property type="term" value="F:FMN binding"/>
    <property type="evidence" value="ECO:0007669"/>
    <property type="project" value="TreeGrafter"/>
</dbReference>
<feature type="domain" description="NADPH-dependent FMN reductase-like" evidence="1">
    <location>
        <begin position="3"/>
        <end position="140"/>
    </location>
</feature>
<dbReference type="InterPro" id="IPR050712">
    <property type="entry name" value="NAD(P)H-dep_reductase"/>
</dbReference>
<reference evidence="2" key="1">
    <citation type="journal article" date="2021" name="PeerJ">
        <title>Extensive microbial diversity within the chicken gut microbiome revealed by metagenomics and culture.</title>
        <authorList>
            <person name="Gilroy R."/>
            <person name="Ravi A."/>
            <person name="Getino M."/>
            <person name="Pursley I."/>
            <person name="Horton D.L."/>
            <person name="Alikhan N.F."/>
            <person name="Baker D."/>
            <person name="Gharbi K."/>
            <person name="Hall N."/>
            <person name="Watson M."/>
            <person name="Adriaenssens E.M."/>
            <person name="Foster-Nyarko E."/>
            <person name="Jarju S."/>
            <person name="Secka A."/>
            <person name="Antonio M."/>
            <person name="Oren A."/>
            <person name="Chaudhuri R.R."/>
            <person name="La Ragione R."/>
            <person name="Hildebrand F."/>
            <person name="Pallen M.J."/>
        </authorList>
    </citation>
    <scope>NUCLEOTIDE SEQUENCE</scope>
    <source>
        <strain evidence="2">876</strain>
    </source>
</reference>
<dbReference type="GO" id="GO:0005829">
    <property type="term" value="C:cytosol"/>
    <property type="evidence" value="ECO:0007669"/>
    <property type="project" value="TreeGrafter"/>
</dbReference>
<name>A0A9E2KUL9_9LACO</name>
<dbReference type="EMBL" id="JAHLFK010000005">
    <property type="protein sequence ID" value="MBU3829452.1"/>
    <property type="molecule type" value="Genomic_DNA"/>
</dbReference>
<dbReference type="InterPro" id="IPR029039">
    <property type="entry name" value="Flavoprotein-like_sf"/>
</dbReference>
<proteinExistence type="predicted"/>
<dbReference type="Pfam" id="PF03358">
    <property type="entry name" value="FMN_red"/>
    <property type="match status" value="1"/>
</dbReference>
<accession>A0A9E2KUL9</accession>